<dbReference type="Gene3D" id="1.25.40.10">
    <property type="entry name" value="Tetratricopeptide repeat domain"/>
    <property type="match status" value="2"/>
</dbReference>
<keyword evidence="3" id="KW-0732">Signal</keyword>
<keyword evidence="2" id="KW-0472">Membrane</keyword>
<evidence type="ECO:0000256" key="3">
    <source>
        <dbReference type="SAM" id="SignalP"/>
    </source>
</evidence>
<dbReference type="PANTHER" id="PTHR34220:SF7">
    <property type="entry name" value="SENSOR HISTIDINE KINASE YPDA"/>
    <property type="match status" value="1"/>
</dbReference>
<dbReference type="InterPro" id="IPR011990">
    <property type="entry name" value="TPR-like_helical_dom_sf"/>
</dbReference>
<name>A0A4U0NYM9_9SPHI</name>
<dbReference type="Pfam" id="PF13374">
    <property type="entry name" value="TPR_10"/>
    <property type="match status" value="1"/>
</dbReference>
<dbReference type="InterPro" id="IPR036890">
    <property type="entry name" value="HATPase_C_sf"/>
</dbReference>
<evidence type="ECO:0000256" key="1">
    <source>
        <dbReference type="PROSITE-ProRule" id="PRU00339"/>
    </source>
</evidence>
<dbReference type="Pfam" id="PF06580">
    <property type="entry name" value="His_kinase"/>
    <property type="match status" value="1"/>
</dbReference>
<dbReference type="InterPro" id="IPR050640">
    <property type="entry name" value="Bact_2-comp_sensor_kinase"/>
</dbReference>
<feature type="transmembrane region" description="Helical" evidence="2">
    <location>
        <begin position="403"/>
        <end position="422"/>
    </location>
</feature>
<dbReference type="SUPFAM" id="SSF48452">
    <property type="entry name" value="TPR-like"/>
    <property type="match status" value="2"/>
</dbReference>
<organism evidence="5 6">
    <name type="scientific">Sphingobacterium olei</name>
    <dbReference type="NCBI Taxonomy" id="2571155"/>
    <lineage>
        <taxon>Bacteria</taxon>
        <taxon>Pseudomonadati</taxon>
        <taxon>Bacteroidota</taxon>
        <taxon>Sphingobacteriia</taxon>
        <taxon>Sphingobacteriales</taxon>
        <taxon>Sphingobacteriaceae</taxon>
        <taxon>Sphingobacterium</taxon>
    </lineage>
</organism>
<dbReference type="OrthoDB" id="9809670at2"/>
<evidence type="ECO:0000259" key="4">
    <source>
        <dbReference type="Pfam" id="PF06580"/>
    </source>
</evidence>
<dbReference type="Gene3D" id="3.30.565.10">
    <property type="entry name" value="Histidine kinase-like ATPase, C-terminal domain"/>
    <property type="match status" value="1"/>
</dbReference>
<dbReference type="Pfam" id="PF13424">
    <property type="entry name" value="TPR_12"/>
    <property type="match status" value="2"/>
</dbReference>
<feature type="signal peptide" evidence="3">
    <location>
        <begin position="1"/>
        <end position="22"/>
    </location>
</feature>
<keyword evidence="6" id="KW-1185">Reference proteome</keyword>
<evidence type="ECO:0000256" key="2">
    <source>
        <dbReference type="SAM" id="Phobius"/>
    </source>
</evidence>
<feature type="chain" id="PRO_5020951068" evidence="3">
    <location>
        <begin position="23"/>
        <end position="668"/>
    </location>
</feature>
<keyword evidence="2" id="KW-0812">Transmembrane</keyword>
<dbReference type="InterPro" id="IPR019734">
    <property type="entry name" value="TPR_rpt"/>
</dbReference>
<proteinExistence type="predicted"/>
<dbReference type="PANTHER" id="PTHR34220">
    <property type="entry name" value="SENSOR HISTIDINE KINASE YPDA"/>
    <property type="match status" value="1"/>
</dbReference>
<sequence length="668" mass="77051">MNKYFYFFFFMICALSSTPAFGQTDIDSVVLKLQTAKADSTKVKLLQKAGLYYKTHDLNKAANYLDEAIKLAEKINWDKGLSHTLLTRGEIFNESGKHEEATEHYNNALKIATKINDKKLIAQILNNIGTVHAQKTEEVEAMEFYSRSLQIAEEINDKELIALGFLNLGIIASRQNDLKKSNAYTLKALKIYEQKKDWAKVAQTLNGIGLNYQSEGNIPEAEKYLYKALRLYEKENNKTGVAILYSQIAILYEPDYQKIITLQLKSKKIWDEVNPTHFNAMVNLGNLGYTYLNLYLAGATNKLNGARDTNLRYAESFIQEAIELAKSTKNKEFESYFTGTLAEVQEQQGDFKNAYFNFREFHESNDSLYSQEIKNKISNIQSEREIALRDKQIALANLKMKSFWLYGIIISITLIAVFMYFLNRYRLNQLSLKNDIVKKEAEKAQEVLLFQNKITESELKAIRSQMNPHFIFNVLNNIESYILENEPKTASRLIQKFAMLNRLVLENSTQSMVKIAREWKALQLYTELEAIRFNNQFTYHFEVDETIDMEKLMIPPMLAQPLVENAIHHGLRHSTAAEKQLHVKLVQDEIYVKLIVIDNGIGLQQAKKHTKPSEYKEKSIGLESIKERLEILNRNFDAIKSSLEVKEKDVKEGKGTISQIWFPKIYAD</sequence>
<evidence type="ECO:0000313" key="5">
    <source>
        <dbReference type="EMBL" id="TJZ59976.1"/>
    </source>
</evidence>
<dbReference type="EMBL" id="SUME01000005">
    <property type="protein sequence ID" value="TJZ59976.1"/>
    <property type="molecule type" value="Genomic_DNA"/>
</dbReference>
<feature type="repeat" description="TPR" evidence="1">
    <location>
        <begin position="82"/>
        <end position="115"/>
    </location>
</feature>
<dbReference type="SUPFAM" id="SSF55874">
    <property type="entry name" value="ATPase domain of HSP90 chaperone/DNA topoisomerase II/histidine kinase"/>
    <property type="match status" value="1"/>
</dbReference>
<dbReference type="GO" id="GO:0000155">
    <property type="term" value="F:phosphorelay sensor kinase activity"/>
    <property type="evidence" value="ECO:0007669"/>
    <property type="project" value="InterPro"/>
</dbReference>
<keyword evidence="1" id="KW-0802">TPR repeat</keyword>
<dbReference type="InterPro" id="IPR010559">
    <property type="entry name" value="Sig_transdc_His_kin_internal"/>
</dbReference>
<feature type="repeat" description="TPR" evidence="1">
    <location>
        <begin position="122"/>
        <end position="155"/>
    </location>
</feature>
<feature type="domain" description="Signal transduction histidine kinase internal region" evidence="4">
    <location>
        <begin position="457"/>
        <end position="537"/>
    </location>
</feature>
<dbReference type="SMART" id="SM00028">
    <property type="entry name" value="TPR"/>
    <property type="match status" value="5"/>
</dbReference>
<accession>A0A4U0NYM9</accession>
<dbReference type="AlphaFoldDB" id="A0A4U0NYM9"/>
<protein>
    <submittedName>
        <fullName evidence="5">Tetratricopeptide repeat protein</fullName>
    </submittedName>
</protein>
<dbReference type="Proteomes" id="UP000306808">
    <property type="component" value="Unassembled WGS sequence"/>
</dbReference>
<feature type="repeat" description="TPR" evidence="1">
    <location>
        <begin position="202"/>
        <end position="235"/>
    </location>
</feature>
<keyword evidence="2" id="KW-1133">Transmembrane helix</keyword>
<dbReference type="RefSeq" id="WP_136901918.1">
    <property type="nucleotide sequence ID" value="NZ_SUME01000005.1"/>
</dbReference>
<dbReference type="GO" id="GO:0016020">
    <property type="term" value="C:membrane"/>
    <property type="evidence" value="ECO:0007669"/>
    <property type="project" value="InterPro"/>
</dbReference>
<reference evidence="5 6" key="1">
    <citation type="submission" date="2019-04" db="EMBL/GenBank/DDBJ databases">
        <title>Sphingobacterium olei sp. nov., isolated from oil-contaminated soil.</title>
        <authorList>
            <person name="Liu B."/>
        </authorList>
    </citation>
    <scope>NUCLEOTIDE SEQUENCE [LARGE SCALE GENOMIC DNA]</scope>
    <source>
        <strain evidence="5 6">HAL-9</strain>
    </source>
</reference>
<dbReference type="PROSITE" id="PS50005">
    <property type="entry name" value="TPR"/>
    <property type="match status" value="3"/>
</dbReference>
<evidence type="ECO:0000313" key="6">
    <source>
        <dbReference type="Proteomes" id="UP000306808"/>
    </source>
</evidence>
<comment type="caution">
    <text evidence="5">The sequence shown here is derived from an EMBL/GenBank/DDBJ whole genome shotgun (WGS) entry which is preliminary data.</text>
</comment>
<gene>
    <name evidence="5" type="ORF">FAZ15_13890</name>
</gene>